<gene>
    <name evidence="8" type="ORF">ACFO3J_30875</name>
</gene>
<comment type="caution">
    <text evidence="8">The sequence shown here is derived from an EMBL/GenBank/DDBJ whole genome shotgun (WGS) entry which is preliminary data.</text>
</comment>
<organism evidence="8 9">
    <name type="scientific">Streptomyces polygonati</name>
    <dbReference type="NCBI Taxonomy" id="1617087"/>
    <lineage>
        <taxon>Bacteria</taxon>
        <taxon>Bacillati</taxon>
        <taxon>Actinomycetota</taxon>
        <taxon>Actinomycetes</taxon>
        <taxon>Kitasatosporales</taxon>
        <taxon>Streptomycetaceae</taxon>
        <taxon>Streptomyces</taxon>
    </lineage>
</organism>
<feature type="region of interest" description="Disordered" evidence="7">
    <location>
        <begin position="257"/>
        <end position="292"/>
    </location>
</feature>
<evidence type="ECO:0000256" key="3">
    <source>
        <dbReference type="ARBA" id="ARBA00022692"/>
    </source>
</evidence>
<name>A0ABV8HV08_9ACTN</name>
<dbReference type="EMBL" id="JBHSBB010000030">
    <property type="protein sequence ID" value="MFC4035840.1"/>
    <property type="molecule type" value="Genomic_DNA"/>
</dbReference>
<dbReference type="PROSITE" id="PS50895">
    <property type="entry name" value="SURF1"/>
    <property type="match status" value="1"/>
</dbReference>
<proteinExistence type="inferred from homology"/>
<keyword evidence="5 6" id="KW-0472">Membrane</keyword>
<accession>A0ABV8HV08</accession>
<dbReference type="PANTHER" id="PTHR23427">
    <property type="entry name" value="SURFEIT LOCUS PROTEIN"/>
    <property type="match status" value="1"/>
</dbReference>
<comment type="similarity">
    <text evidence="2 6">Belongs to the SURF1 family.</text>
</comment>
<comment type="subcellular location">
    <subcellularLocation>
        <location evidence="6">Cell membrane</location>
        <topology evidence="6">Multi-pass membrane protein</topology>
    </subcellularLocation>
    <subcellularLocation>
        <location evidence="1">Membrane</location>
    </subcellularLocation>
</comment>
<comment type="caution">
    <text evidence="6">Lacks conserved residue(s) required for the propagation of feature annotation.</text>
</comment>
<dbReference type="InterPro" id="IPR002994">
    <property type="entry name" value="Surf1/Shy1"/>
</dbReference>
<dbReference type="Proteomes" id="UP001595765">
    <property type="component" value="Unassembled WGS sequence"/>
</dbReference>
<reference evidence="9" key="1">
    <citation type="journal article" date="2019" name="Int. J. Syst. Evol. Microbiol.">
        <title>The Global Catalogue of Microorganisms (GCM) 10K type strain sequencing project: providing services to taxonomists for standard genome sequencing and annotation.</title>
        <authorList>
            <consortium name="The Broad Institute Genomics Platform"/>
            <consortium name="The Broad Institute Genome Sequencing Center for Infectious Disease"/>
            <person name="Wu L."/>
            <person name="Ma J."/>
        </authorList>
    </citation>
    <scope>NUCLEOTIDE SEQUENCE [LARGE SCALE GENOMIC DNA]</scope>
    <source>
        <strain evidence="9">CGMCC 4.7237</strain>
    </source>
</reference>
<keyword evidence="3 6" id="KW-0812">Transmembrane</keyword>
<keyword evidence="4 6" id="KW-1133">Transmembrane helix</keyword>
<dbReference type="Pfam" id="PF02104">
    <property type="entry name" value="SURF1"/>
    <property type="match status" value="1"/>
</dbReference>
<keyword evidence="9" id="KW-1185">Reference proteome</keyword>
<evidence type="ECO:0000256" key="1">
    <source>
        <dbReference type="ARBA" id="ARBA00004370"/>
    </source>
</evidence>
<keyword evidence="6" id="KW-1003">Cell membrane</keyword>
<feature type="compositionally biased region" description="Low complexity" evidence="7">
    <location>
        <begin position="283"/>
        <end position="292"/>
    </location>
</feature>
<dbReference type="RefSeq" id="WP_386436898.1">
    <property type="nucleotide sequence ID" value="NZ_JBHSBB010000030.1"/>
</dbReference>
<evidence type="ECO:0000256" key="2">
    <source>
        <dbReference type="ARBA" id="ARBA00007165"/>
    </source>
</evidence>
<evidence type="ECO:0000256" key="5">
    <source>
        <dbReference type="ARBA" id="ARBA00023136"/>
    </source>
</evidence>
<evidence type="ECO:0000256" key="4">
    <source>
        <dbReference type="ARBA" id="ARBA00022989"/>
    </source>
</evidence>
<dbReference type="CDD" id="cd06662">
    <property type="entry name" value="SURF1"/>
    <property type="match status" value="1"/>
</dbReference>
<evidence type="ECO:0000256" key="6">
    <source>
        <dbReference type="RuleBase" id="RU363076"/>
    </source>
</evidence>
<evidence type="ECO:0000313" key="8">
    <source>
        <dbReference type="EMBL" id="MFC4035840.1"/>
    </source>
</evidence>
<feature type="transmembrane region" description="Helical" evidence="6">
    <location>
        <begin position="225"/>
        <end position="243"/>
    </location>
</feature>
<evidence type="ECO:0000313" key="9">
    <source>
        <dbReference type="Proteomes" id="UP001595765"/>
    </source>
</evidence>
<protein>
    <recommendedName>
        <fullName evidence="6">SURF1-like protein</fullName>
    </recommendedName>
</protein>
<dbReference type="InterPro" id="IPR045214">
    <property type="entry name" value="Surf1/Surf4"/>
</dbReference>
<dbReference type="PANTHER" id="PTHR23427:SF2">
    <property type="entry name" value="SURFEIT LOCUS PROTEIN 1"/>
    <property type="match status" value="1"/>
</dbReference>
<evidence type="ECO:0000256" key="7">
    <source>
        <dbReference type="SAM" id="MobiDB-lite"/>
    </source>
</evidence>
<sequence length="292" mass="30785">MYRFLLTRGWLAVSLLALLAIPFCVFMGSWQLSRFEGRVDQDKNAKHDQHQTAVAAPVPLREVLPGTGSTISGDDSGRIVSATGRYDAGRQLLVPGRTLDGHEGFYVLTPLRVGGGAALPVVRGWLPGDASAAERSHTVPPAPIGEVTVVGAAQYPESTDTSEAQTGVLPSGQLGMISAASLVNILPYPVYSGWITASQPAPPLKAVPPAAPPDSGLDLKAFQNLGYTGQWFVFAGFVVFMWFRLVRREAETRSDAALGLLPEGEGPEGDGSQDRAEPEGAEPEAVSPAPAS</sequence>